<evidence type="ECO:0000259" key="4">
    <source>
        <dbReference type="Pfam" id="PF01212"/>
    </source>
</evidence>
<sequence>APNDVQMAIRKVAGSDSHYPECTLICVENTANVGGGSIYEQDTLDAICEVAHSNDCRAHLDGARMFNAVVSSGVDAARMVRDFDTISICLSKGLGAPVGSVLVGDAATIAEAHRWRKMFGGGMRQSGMLAAAGLYALENNIDRLAEDHSRARRLAEAVDSMDAYSIDLGAVQSNMVYINCKKDGAKSLVNSLAKQGVDVLDLEQGVDYGDISTVRAVVHLHVTDEDIDRTIAAFDAAQ</sequence>
<dbReference type="AlphaFoldDB" id="A0A382WSH4"/>
<evidence type="ECO:0000256" key="3">
    <source>
        <dbReference type="ARBA" id="ARBA00022898"/>
    </source>
</evidence>
<name>A0A382WSH4_9ZZZZ</name>
<reference evidence="5" key="1">
    <citation type="submission" date="2018-05" db="EMBL/GenBank/DDBJ databases">
        <authorList>
            <person name="Lanie J.A."/>
            <person name="Ng W.-L."/>
            <person name="Kazmierczak K.M."/>
            <person name="Andrzejewski T.M."/>
            <person name="Davidsen T.M."/>
            <person name="Wayne K.J."/>
            <person name="Tettelin H."/>
            <person name="Glass J.I."/>
            <person name="Rusch D."/>
            <person name="Podicherti R."/>
            <person name="Tsui H.-C.T."/>
            <person name="Winkler M.E."/>
        </authorList>
    </citation>
    <scope>NUCLEOTIDE SEQUENCE</scope>
</reference>
<dbReference type="InterPro" id="IPR001597">
    <property type="entry name" value="ArAA_b-elim_lyase/Thr_aldolase"/>
</dbReference>
<dbReference type="InterPro" id="IPR015421">
    <property type="entry name" value="PyrdxlP-dep_Trfase_major"/>
</dbReference>
<organism evidence="5">
    <name type="scientific">marine metagenome</name>
    <dbReference type="NCBI Taxonomy" id="408172"/>
    <lineage>
        <taxon>unclassified sequences</taxon>
        <taxon>metagenomes</taxon>
        <taxon>ecological metagenomes</taxon>
    </lineage>
</organism>
<feature type="non-terminal residue" evidence="5">
    <location>
        <position position="1"/>
    </location>
</feature>
<evidence type="ECO:0000256" key="2">
    <source>
        <dbReference type="ARBA" id="ARBA00006966"/>
    </source>
</evidence>
<accession>A0A382WSH4</accession>
<dbReference type="InterPro" id="IPR015422">
    <property type="entry name" value="PyrdxlP-dep_Trfase_small"/>
</dbReference>
<dbReference type="GO" id="GO:0005829">
    <property type="term" value="C:cytosol"/>
    <property type="evidence" value="ECO:0007669"/>
    <property type="project" value="TreeGrafter"/>
</dbReference>
<dbReference type="Pfam" id="PF01212">
    <property type="entry name" value="Beta_elim_lyase"/>
    <property type="match status" value="1"/>
</dbReference>
<proteinExistence type="inferred from homology"/>
<comment type="cofactor">
    <cofactor evidence="1">
        <name>pyridoxal 5'-phosphate</name>
        <dbReference type="ChEBI" id="CHEBI:597326"/>
    </cofactor>
</comment>
<feature type="domain" description="Aromatic amino acid beta-eliminating lyase/threonine aldolase" evidence="4">
    <location>
        <begin position="2"/>
        <end position="179"/>
    </location>
</feature>
<gene>
    <name evidence="5" type="ORF">METZ01_LOCUS414448</name>
</gene>
<keyword evidence="3" id="KW-0663">Pyridoxal phosphate</keyword>
<protein>
    <recommendedName>
        <fullName evidence="4">Aromatic amino acid beta-eliminating lyase/threonine aldolase domain-containing protein</fullName>
    </recommendedName>
</protein>
<evidence type="ECO:0000313" key="5">
    <source>
        <dbReference type="EMBL" id="SVD61594.1"/>
    </source>
</evidence>
<dbReference type="SUPFAM" id="SSF53383">
    <property type="entry name" value="PLP-dependent transferases"/>
    <property type="match status" value="1"/>
</dbReference>
<dbReference type="NCBIfam" id="NF041359">
    <property type="entry name" value="GntG_guanitoxin"/>
    <property type="match status" value="1"/>
</dbReference>
<dbReference type="InterPro" id="IPR023603">
    <property type="entry name" value="Low_specificity_L-TA-like"/>
</dbReference>
<dbReference type="Gene3D" id="3.40.640.10">
    <property type="entry name" value="Type I PLP-dependent aspartate aminotransferase-like (Major domain)"/>
    <property type="match status" value="1"/>
</dbReference>
<dbReference type="PANTHER" id="PTHR48097">
    <property type="entry name" value="L-THREONINE ALDOLASE-RELATED"/>
    <property type="match status" value="1"/>
</dbReference>
<dbReference type="InterPro" id="IPR015424">
    <property type="entry name" value="PyrdxlP-dep_Trfase"/>
</dbReference>
<dbReference type="PANTHER" id="PTHR48097:SF9">
    <property type="entry name" value="L-THREONINE ALDOLASE"/>
    <property type="match status" value="1"/>
</dbReference>
<dbReference type="GO" id="GO:0008732">
    <property type="term" value="F:L-allo-threonine aldolase activity"/>
    <property type="evidence" value="ECO:0007669"/>
    <property type="project" value="TreeGrafter"/>
</dbReference>
<dbReference type="EMBL" id="UINC01162053">
    <property type="protein sequence ID" value="SVD61594.1"/>
    <property type="molecule type" value="Genomic_DNA"/>
</dbReference>
<evidence type="ECO:0000256" key="1">
    <source>
        <dbReference type="ARBA" id="ARBA00001933"/>
    </source>
</evidence>
<dbReference type="GO" id="GO:0006567">
    <property type="term" value="P:L-threonine catabolic process"/>
    <property type="evidence" value="ECO:0007669"/>
    <property type="project" value="TreeGrafter"/>
</dbReference>
<dbReference type="Gene3D" id="3.90.1150.10">
    <property type="entry name" value="Aspartate Aminotransferase, domain 1"/>
    <property type="match status" value="1"/>
</dbReference>
<comment type="similarity">
    <text evidence="2">Belongs to the threonine aldolase family.</text>
</comment>
<dbReference type="GO" id="GO:0006545">
    <property type="term" value="P:glycine biosynthetic process"/>
    <property type="evidence" value="ECO:0007669"/>
    <property type="project" value="TreeGrafter"/>
</dbReference>